<evidence type="ECO:0000256" key="2">
    <source>
        <dbReference type="ARBA" id="ARBA00022670"/>
    </source>
</evidence>
<dbReference type="GO" id="GO:0004222">
    <property type="term" value="F:metalloendopeptidase activity"/>
    <property type="evidence" value="ECO:0007669"/>
    <property type="project" value="InterPro"/>
</dbReference>
<dbReference type="PANTHER" id="PTHR11733:SF240">
    <property type="entry name" value="GH14155P-RELATED"/>
    <property type="match status" value="1"/>
</dbReference>
<dbReference type="Gene3D" id="1.10.1380.10">
    <property type="entry name" value="Neutral endopeptidase , domain2"/>
    <property type="match status" value="1"/>
</dbReference>
<evidence type="ECO:0000256" key="4">
    <source>
        <dbReference type="ARBA" id="ARBA00022801"/>
    </source>
</evidence>
<comment type="caution">
    <text evidence="9">The sequence shown here is derived from an EMBL/GenBank/DDBJ whole genome shotgun (WGS) entry which is preliminary data.</text>
</comment>
<evidence type="ECO:0000256" key="8">
    <source>
        <dbReference type="SAM" id="Phobius"/>
    </source>
</evidence>
<feature type="compositionally biased region" description="Basic and acidic residues" evidence="7">
    <location>
        <begin position="75"/>
        <end position="88"/>
    </location>
</feature>
<organism evidence="9 10">
    <name type="scientific">Paramuricea clavata</name>
    <name type="common">Red gorgonian</name>
    <name type="synonym">Violescent sea-whip</name>
    <dbReference type="NCBI Taxonomy" id="317549"/>
    <lineage>
        <taxon>Eukaryota</taxon>
        <taxon>Metazoa</taxon>
        <taxon>Cnidaria</taxon>
        <taxon>Anthozoa</taxon>
        <taxon>Octocorallia</taxon>
        <taxon>Malacalcyonacea</taxon>
        <taxon>Plexauridae</taxon>
        <taxon>Paramuricea</taxon>
    </lineage>
</organism>
<keyword evidence="4" id="KW-0378">Hydrolase</keyword>
<evidence type="ECO:0000256" key="1">
    <source>
        <dbReference type="ARBA" id="ARBA00001947"/>
    </source>
</evidence>
<dbReference type="Gene3D" id="3.40.390.10">
    <property type="entry name" value="Collagenase (Catalytic Domain)"/>
    <property type="match status" value="1"/>
</dbReference>
<evidence type="ECO:0000256" key="6">
    <source>
        <dbReference type="ARBA" id="ARBA00023049"/>
    </source>
</evidence>
<dbReference type="InterPro" id="IPR024079">
    <property type="entry name" value="MetalloPept_cat_dom_sf"/>
</dbReference>
<dbReference type="Pfam" id="PF01431">
    <property type="entry name" value="Peptidase_M13"/>
    <property type="match status" value="1"/>
</dbReference>
<dbReference type="EMBL" id="CACRXK020002616">
    <property type="protein sequence ID" value="CAB3995189.1"/>
    <property type="molecule type" value="Genomic_DNA"/>
</dbReference>
<evidence type="ECO:0000256" key="7">
    <source>
        <dbReference type="SAM" id="MobiDB-lite"/>
    </source>
</evidence>
<name>A0A6S7GY30_PARCT</name>
<dbReference type="Pfam" id="PF05649">
    <property type="entry name" value="Peptidase_M13_N"/>
    <property type="match status" value="1"/>
</dbReference>
<keyword evidence="6" id="KW-0482">Metalloprotease</keyword>
<dbReference type="CDD" id="cd08662">
    <property type="entry name" value="M13"/>
    <property type="match status" value="1"/>
</dbReference>
<accession>A0A6S7GY30</accession>
<dbReference type="PANTHER" id="PTHR11733">
    <property type="entry name" value="ZINC METALLOPROTEASE FAMILY M13 NEPRILYSIN-RELATED"/>
    <property type="match status" value="1"/>
</dbReference>
<evidence type="ECO:0000256" key="5">
    <source>
        <dbReference type="ARBA" id="ARBA00022833"/>
    </source>
</evidence>
<protein>
    <submittedName>
        <fullName evidence="9">Endothelin-converting enzyme homolog</fullName>
    </submittedName>
</protein>
<feature type="transmembrane region" description="Helical" evidence="8">
    <location>
        <begin position="38"/>
        <end position="58"/>
    </location>
</feature>
<keyword evidence="10" id="KW-1185">Reference proteome</keyword>
<keyword evidence="8" id="KW-0472">Membrane</keyword>
<dbReference type="InterPro" id="IPR000718">
    <property type="entry name" value="Peptidase_M13"/>
</dbReference>
<dbReference type="Proteomes" id="UP001152795">
    <property type="component" value="Unassembled WGS sequence"/>
</dbReference>
<dbReference type="AlphaFoldDB" id="A0A6S7GY30"/>
<dbReference type="InterPro" id="IPR042089">
    <property type="entry name" value="Peptidase_M13_dom_2"/>
</dbReference>
<comment type="cofactor">
    <cofactor evidence="1">
        <name>Zn(2+)</name>
        <dbReference type="ChEBI" id="CHEBI:29105"/>
    </cofactor>
</comment>
<dbReference type="GO" id="GO:0016485">
    <property type="term" value="P:protein processing"/>
    <property type="evidence" value="ECO:0007669"/>
    <property type="project" value="TreeGrafter"/>
</dbReference>
<keyword evidence="5" id="KW-0862">Zinc</keyword>
<keyword evidence="8" id="KW-0812">Transmembrane</keyword>
<dbReference type="PROSITE" id="PS51885">
    <property type="entry name" value="NEPRILYSIN"/>
    <property type="match status" value="1"/>
</dbReference>
<dbReference type="PRINTS" id="PR00786">
    <property type="entry name" value="NEPRILYSIN"/>
</dbReference>
<dbReference type="GO" id="GO:0046872">
    <property type="term" value="F:metal ion binding"/>
    <property type="evidence" value="ECO:0007669"/>
    <property type="project" value="UniProtKB-KW"/>
</dbReference>
<dbReference type="InterPro" id="IPR018497">
    <property type="entry name" value="Peptidase_M13_C"/>
</dbReference>
<keyword evidence="8" id="KW-1133">Transmembrane helix</keyword>
<evidence type="ECO:0000313" key="10">
    <source>
        <dbReference type="Proteomes" id="UP001152795"/>
    </source>
</evidence>
<keyword evidence="2" id="KW-0645">Protease</keyword>
<proteinExistence type="predicted"/>
<dbReference type="GO" id="GO:0005886">
    <property type="term" value="C:plasma membrane"/>
    <property type="evidence" value="ECO:0007669"/>
    <property type="project" value="TreeGrafter"/>
</dbReference>
<reference evidence="9" key="1">
    <citation type="submission" date="2020-04" db="EMBL/GenBank/DDBJ databases">
        <authorList>
            <person name="Alioto T."/>
            <person name="Alioto T."/>
            <person name="Gomez Garrido J."/>
        </authorList>
    </citation>
    <scope>NUCLEOTIDE SEQUENCE</scope>
    <source>
        <strain evidence="9">A484AB</strain>
    </source>
</reference>
<evidence type="ECO:0000313" key="9">
    <source>
        <dbReference type="EMBL" id="CAB3995189.1"/>
    </source>
</evidence>
<dbReference type="InterPro" id="IPR008753">
    <property type="entry name" value="Peptidase_M13_N"/>
</dbReference>
<sequence length="775" mass="89589">MPSEVRYHRSAENIDDAERATVKPLSVSYHRFSVLERVLLIAVSVFIVLAIVFGILYASSETSKNNENEPGSTEKNNETDRNNETDNCAKVKPNQVQSAQAKSILDSLDWSVDPCNDFYNFSCNKWLSEHDIPPSKFWINQFDLVSEDNFAFLRQKLQDKDTIKKYENIEAVSKALNDYTACMNYVNVKESEKAEQARKFISDYGGWNISGSGWSSGTWKLLPNLVKIHRNLKIFPLFFISVAEDIKNSTRHQIAMIQRFSYLLKREMYLGNDAFSKKMRKAYQDLMLTAMTTLANTSTNDSVVARQVKEIFEFEKLLAEVSIPTSQALKKEALYNPITIEELQNATGNTFNWLDYFQGLFRDTGVAITMETRVNVNQLDYIKNLTQILGTTDDVLLANYMMWEVICFETYKYFPRVVSEKFQNYRSLLFRAKTEPDRGNTCLIFALNLLGLPLSMLYVDEKFGEDKLRHVEEMVVGIRDVYINNMETVSWMDPKTKRTAVKKARGIKQNIGFPKILLDHDKLNKRYAELEIKKNDHFGNWMRKRKFSMKKTLQNLQKPVDKSVWSLVPISTNAYYERTANKIVFPAGILQPPFFNMSRPMSLNYGAIGMIIGHELTHGFDNKGRLFDEYGNYFNWWKDSSLKEFQKRTACLAKKYSKYSYYGLKVNGEASLDENIADNGGIKQAFQAYQTYSKQHYEPTIPTLNLTNNQLFFIGSAQIWCSKQRYSRRQAFARGKHPPKMVRVIGTLSNYAEFSKAFKCPVGSRMNPKEKCNIW</sequence>
<gene>
    <name evidence="9" type="ORF">PACLA_8A017249</name>
</gene>
<keyword evidence="3" id="KW-0479">Metal-binding</keyword>
<evidence type="ECO:0000256" key="3">
    <source>
        <dbReference type="ARBA" id="ARBA00022723"/>
    </source>
</evidence>
<feature type="region of interest" description="Disordered" evidence="7">
    <location>
        <begin position="63"/>
        <end position="88"/>
    </location>
</feature>
<dbReference type="OrthoDB" id="6475849at2759"/>
<dbReference type="SUPFAM" id="SSF55486">
    <property type="entry name" value="Metalloproteases ('zincins'), catalytic domain"/>
    <property type="match status" value="1"/>
</dbReference>